<dbReference type="EMBL" id="JAAAIL010003413">
    <property type="protein sequence ID" value="KAG0250709.1"/>
    <property type="molecule type" value="Genomic_DNA"/>
</dbReference>
<evidence type="ECO:0000313" key="2">
    <source>
        <dbReference type="EMBL" id="KAG0250709.1"/>
    </source>
</evidence>
<protein>
    <submittedName>
        <fullName evidence="2">Uncharacterized protein</fullName>
    </submittedName>
</protein>
<comment type="caution">
    <text evidence="2">The sequence shown here is derived from an EMBL/GenBank/DDBJ whole genome shotgun (WGS) entry which is preliminary data.</text>
</comment>
<keyword evidence="3" id="KW-1185">Reference proteome</keyword>
<sequence length="71" mass="7752">MPLAPMTPGYPLLALALEREGFPGLASMLAFSSDQHQLEQVTVQSALEHQYSMSSSSAGHHHAQQDKHHSQ</sequence>
<gene>
    <name evidence="2" type="ORF">BGZ95_007118</name>
</gene>
<evidence type="ECO:0000256" key="1">
    <source>
        <dbReference type="SAM" id="MobiDB-lite"/>
    </source>
</evidence>
<proteinExistence type="predicted"/>
<organism evidence="2 3">
    <name type="scientific">Linnemannia exigua</name>
    <dbReference type="NCBI Taxonomy" id="604196"/>
    <lineage>
        <taxon>Eukaryota</taxon>
        <taxon>Fungi</taxon>
        <taxon>Fungi incertae sedis</taxon>
        <taxon>Mucoromycota</taxon>
        <taxon>Mortierellomycotina</taxon>
        <taxon>Mortierellomycetes</taxon>
        <taxon>Mortierellales</taxon>
        <taxon>Mortierellaceae</taxon>
        <taxon>Linnemannia</taxon>
    </lineage>
</organism>
<feature type="non-terminal residue" evidence="2">
    <location>
        <position position="71"/>
    </location>
</feature>
<dbReference type="AlphaFoldDB" id="A0AAD4D0E1"/>
<reference evidence="2" key="1">
    <citation type="journal article" date="2020" name="Fungal Divers.">
        <title>Resolving the Mortierellaceae phylogeny through synthesis of multi-gene phylogenetics and phylogenomics.</title>
        <authorList>
            <person name="Vandepol N."/>
            <person name="Liber J."/>
            <person name="Desiro A."/>
            <person name="Na H."/>
            <person name="Kennedy M."/>
            <person name="Barry K."/>
            <person name="Grigoriev I.V."/>
            <person name="Miller A.N."/>
            <person name="O'Donnell K."/>
            <person name="Stajich J.E."/>
            <person name="Bonito G."/>
        </authorList>
    </citation>
    <scope>NUCLEOTIDE SEQUENCE</scope>
    <source>
        <strain evidence="2">NRRL 28262</strain>
    </source>
</reference>
<evidence type="ECO:0000313" key="3">
    <source>
        <dbReference type="Proteomes" id="UP001194580"/>
    </source>
</evidence>
<accession>A0AAD4D0E1</accession>
<feature type="region of interest" description="Disordered" evidence="1">
    <location>
        <begin position="49"/>
        <end position="71"/>
    </location>
</feature>
<name>A0AAD4D0E1_9FUNG</name>
<dbReference type="Proteomes" id="UP001194580">
    <property type="component" value="Unassembled WGS sequence"/>
</dbReference>